<evidence type="ECO:0000313" key="2">
    <source>
        <dbReference type="Proteomes" id="UP000000539"/>
    </source>
</evidence>
<reference evidence="1" key="3">
    <citation type="submission" date="2025-09" db="UniProtKB">
        <authorList>
            <consortium name="Ensembl"/>
        </authorList>
    </citation>
    <scope>IDENTIFICATION</scope>
    <source>
        <strain evidence="1">broiler</strain>
    </source>
</reference>
<dbReference type="GeneID" id="101749669"/>
<dbReference type="AlphaFoldDB" id="A0A8V1AJH1"/>
<dbReference type="GO" id="GO:0030317">
    <property type="term" value="P:flagellated sperm motility"/>
    <property type="evidence" value="ECO:0007669"/>
    <property type="project" value="Ensembl"/>
</dbReference>
<dbReference type="PANTHER" id="PTHR31254:SF1">
    <property type="entry name" value="TEKTIN BUNDLE-INTERACTING PROTEIN 1"/>
    <property type="match status" value="1"/>
</dbReference>
<protein>
    <submittedName>
        <fullName evidence="1">Tektin bundle interacting protein 1</fullName>
    </submittedName>
</protein>
<reference evidence="1" key="2">
    <citation type="submission" date="2025-08" db="UniProtKB">
        <authorList>
            <consortium name="Ensembl"/>
        </authorList>
    </citation>
    <scope>IDENTIFICATION</scope>
    <source>
        <strain evidence="1">broiler</strain>
    </source>
</reference>
<dbReference type="RefSeq" id="XP_040548467.1">
    <property type="nucleotide sequence ID" value="XM_040692533.2"/>
</dbReference>
<name>A0A8V1AJH1_CHICK</name>
<dbReference type="GeneTree" id="ENSGT00390000004282"/>
<dbReference type="OMA" id="EAWYNLP"/>
<dbReference type="Ensembl" id="ENSGALT00010068177.1">
    <property type="protein sequence ID" value="ENSGALP00010041920.1"/>
    <property type="gene ID" value="ENSGALG00010028135.1"/>
</dbReference>
<dbReference type="RefSeq" id="XP_015155269.2">
    <property type="nucleotide sequence ID" value="XM_015299783.4"/>
</dbReference>
<reference evidence="1" key="1">
    <citation type="submission" date="2020-11" db="EMBL/GenBank/DDBJ databases">
        <title>Gallus gallus (Chicken) genome, bGalGal1, GRCg7b, maternal haplotype autosomes + Z &amp; W.</title>
        <authorList>
            <person name="Warren W."/>
            <person name="Formenti G."/>
            <person name="Fedrigo O."/>
            <person name="Haase B."/>
            <person name="Mountcastle J."/>
            <person name="Balacco J."/>
            <person name="Tracey A."/>
            <person name="Schneider V."/>
            <person name="Okimoto R."/>
            <person name="Cheng H."/>
            <person name="Hawken R."/>
            <person name="Howe K."/>
            <person name="Jarvis E.D."/>
        </authorList>
    </citation>
    <scope>NUCLEOTIDE SEQUENCE [LARGE SCALE GENOMIC DNA]</scope>
    <source>
        <strain evidence="1">Broiler</strain>
    </source>
</reference>
<proteinExistence type="predicted"/>
<gene>
    <name evidence="1" type="primary">C19orf71</name>
</gene>
<dbReference type="GO" id="GO:0160111">
    <property type="term" value="C:axonemal A tubule inner sheath"/>
    <property type="evidence" value="ECO:0007669"/>
    <property type="project" value="Ensembl"/>
</dbReference>
<keyword evidence="2" id="KW-1185">Reference proteome</keyword>
<evidence type="ECO:0000313" key="1">
    <source>
        <dbReference type="Ensembl" id="ENSGALP00010041920.1"/>
    </source>
</evidence>
<dbReference type="GO" id="GO:0036126">
    <property type="term" value="C:sperm flagellum"/>
    <property type="evidence" value="ECO:0007669"/>
    <property type="project" value="Ensembl"/>
</dbReference>
<dbReference type="Pfam" id="PF15041">
    <property type="entry name" value="TKTI1"/>
    <property type="match status" value="1"/>
</dbReference>
<sequence length="188" mass="21177">MEPGVRRAWVPQSTLEAEFPLPLCSEQYVTLRGPRCAPVLRQAVRWKMAPLGRDAVGQSWWTEPSCHGAEDTQYSLTHSTAWQRWQRSQSAPERQPLPPVYDQHLREAACWDPTVPAAYPGPGTRWGAFLWQERPILGKEYVATRSQSTAAQGGSPGYVPLLSFCRPPTTRRDVCSWSLLQHQPSAPQ</sequence>
<dbReference type="KEGG" id="gga:101749669"/>
<dbReference type="PANTHER" id="PTHR31254">
    <property type="entry name" value="HYPOTHETICAL PROTEIN LOC690617"/>
    <property type="match status" value="1"/>
</dbReference>
<dbReference type="Proteomes" id="UP000000539">
    <property type="component" value="Chromosome 28"/>
</dbReference>
<dbReference type="OrthoDB" id="9895442at2759"/>
<dbReference type="CTD" id="101749669"/>
<accession>A0A8V1AJH1</accession>
<organism evidence="1 2">
    <name type="scientific">Gallus gallus</name>
    <name type="common">Chicken</name>
    <dbReference type="NCBI Taxonomy" id="9031"/>
    <lineage>
        <taxon>Eukaryota</taxon>
        <taxon>Metazoa</taxon>
        <taxon>Chordata</taxon>
        <taxon>Craniata</taxon>
        <taxon>Vertebrata</taxon>
        <taxon>Euteleostomi</taxon>
        <taxon>Archelosauria</taxon>
        <taxon>Archosauria</taxon>
        <taxon>Dinosauria</taxon>
        <taxon>Saurischia</taxon>
        <taxon>Theropoda</taxon>
        <taxon>Coelurosauria</taxon>
        <taxon>Aves</taxon>
        <taxon>Neognathae</taxon>
        <taxon>Galloanserae</taxon>
        <taxon>Galliformes</taxon>
        <taxon>Phasianidae</taxon>
        <taxon>Phasianinae</taxon>
        <taxon>Gallus</taxon>
    </lineage>
</organism>
<dbReference type="InterPro" id="IPR029203">
    <property type="entry name" value="TKTI1"/>
</dbReference>